<keyword evidence="1" id="KW-1133">Transmembrane helix</keyword>
<name>A0A5S9IVR6_UABAM</name>
<accession>A0A5S9IVR6</accession>
<keyword evidence="1" id="KW-0812">Transmembrane</keyword>
<gene>
    <name evidence="2" type="ORF">UABAM_06578</name>
</gene>
<protein>
    <submittedName>
        <fullName evidence="2">Uncharacterized protein</fullName>
    </submittedName>
</protein>
<evidence type="ECO:0000313" key="2">
    <source>
        <dbReference type="EMBL" id="BBM88162.1"/>
    </source>
</evidence>
<dbReference type="KEGG" id="uam:UABAM_06578"/>
<organism evidence="2 3">
    <name type="scientific">Uabimicrobium amorphum</name>
    <dbReference type="NCBI Taxonomy" id="2596890"/>
    <lineage>
        <taxon>Bacteria</taxon>
        <taxon>Pseudomonadati</taxon>
        <taxon>Planctomycetota</taxon>
        <taxon>Candidatus Uabimicrobiia</taxon>
        <taxon>Candidatus Uabimicrobiales</taxon>
        <taxon>Candidatus Uabimicrobiaceae</taxon>
        <taxon>Candidatus Uabimicrobium</taxon>
    </lineage>
</organism>
<dbReference type="Proteomes" id="UP000326354">
    <property type="component" value="Chromosome"/>
</dbReference>
<dbReference type="EMBL" id="AP019860">
    <property type="protein sequence ID" value="BBM88162.1"/>
    <property type="molecule type" value="Genomic_DNA"/>
</dbReference>
<feature type="transmembrane region" description="Helical" evidence="1">
    <location>
        <begin position="90"/>
        <end position="108"/>
    </location>
</feature>
<feature type="transmembrane region" description="Helical" evidence="1">
    <location>
        <begin position="36"/>
        <end position="54"/>
    </location>
</feature>
<feature type="transmembrane region" description="Helical" evidence="1">
    <location>
        <begin position="7"/>
        <end position="24"/>
    </location>
</feature>
<evidence type="ECO:0000313" key="3">
    <source>
        <dbReference type="Proteomes" id="UP000326354"/>
    </source>
</evidence>
<keyword evidence="3" id="KW-1185">Reference proteome</keyword>
<dbReference type="AlphaFoldDB" id="A0A5S9IVR6"/>
<reference evidence="2 3" key="1">
    <citation type="submission" date="2019-08" db="EMBL/GenBank/DDBJ databases">
        <title>Complete genome sequence of Candidatus Uab amorphum.</title>
        <authorList>
            <person name="Shiratori T."/>
            <person name="Suzuki S."/>
            <person name="Kakizawa Y."/>
            <person name="Ishida K."/>
        </authorList>
    </citation>
    <scope>NUCLEOTIDE SEQUENCE [LARGE SCALE GENOMIC DNA]</scope>
    <source>
        <strain evidence="2 3">SRT547</strain>
    </source>
</reference>
<evidence type="ECO:0000256" key="1">
    <source>
        <dbReference type="SAM" id="Phobius"/>
    </source>
</evidence>
<proteinExistence type="predicted"/>
<feature type="transmembrane region" description="Helical" evidence="1">
    <location>
        <begin position="61"/>
        <end position="84"/>
    </location>
</feature>
<dbReference type="RefSeq" id="WP_151972396.1">
    <property type="nucleotide sequence ID" value="NZ_AP019860.1"/>
</dbReference>
<sequence>MNDLLRKILVAGVGGMCVYCFFIIGKRGVDYVQAEFLLRAFAFGCLAGLIVGALDEVGGKGLPLLTSWLALGICVFAVLPMLRAPLGDDLFWVSFVYGYVAYLMWQGYHGKLQKF</sequence>
<keyword evidence="1" id="KW-0472">Membrane</keyword>